<dbReference type="PANTHER" id="PTHR37534:SF46">
    <property type="entry name" value="ZN(II)2CYS6 TRANSCRIPTION FACTOR (EUROFUNG)"/>
    <property type="match status" value="1"/>
</dbReference>
<keyword evidence="5" id="KW-0539">Nucleus</keyword>
<comment type="subcellular location">
    <subcellularLocation>
        <location evidence="1">Nucleus</location>
    </subcellularLocation>
</comment>
<organism evidence="8 9">
    <name type="scientific">Aspergillus pseudotamarii</name>
    <dbReference type="NCBI Taxonomy" id="132259"/>
    <lineage>
        <taxon>Eukaryota</taxon>
        <taxon>Fungi</taxon>
        <taxon>Dikarya</taxon>
        <taxon>Ascomycota</taxon>
        <taxon>Pezizomycotina</taxon>
        <taxon>Eurotiomycetes</taxon>
        <taxon>Eurotiomycetidae</taxon>
        <taxon>Eurotiales</taxon>
        <taxon>Aspergillaceae</taxon>
        <taxon>Aspergillus</taxon>
        <taxon>Aspergillus subgen. Circumdati</taxon>
    </lineage>
</organism>
<proteinExistence type="predicted"/>
<dbReference type="RefSeq" id="XP_031916132.1">
    <property type="nucleotide sequence ID" value="XM_032053961.1"/>
</dbReference>
<dbReference type="CDD" id="cd00067">
    <property type="entry name" value="GAL4"/>
    <property type="match status" value="1"/>
</dbReference>
<accession>A0A5N6T1A2</accession>
<feature type="domain" description="Zn(2)-C6 fungal-type" evidence="7">
    <location>
        <begin position="32"/>
        <end position="62"/>
    </location>
</feature>
<dbReference type="GO" id="GO:0005634">
    <property type="term" value="C:nucleus"/>
    <property type="evidence" value="ECO:0007669"/>
    <property type="project" value="UniProtKB-SubCell"/>
</dbReference>
<reference evidence="8 9" key="1">
    <citation type="submission" date="2019-04" db="EMBL/GenBank/DDBJ databases">
        <title>Friends and foes A comparative genomics study of 23 Aspergillus species from section Flavi.</title>
        <authorList>
            <consortium name="DOE Joint Genome Institute"/>
            <person name="Kjaerbolling I."/>
            <person name="Vesth T."/>
            <person name="Frisvad J.C."/>
            <person name="Nybo J.L."/>
            <person name="Theobald S."/>
            <person name="Kildgaard S."/>
            <person name="Isbrandt T."/>
            <person name="Kuo A."/>
            <person name="Sato A."/>
            <person name="Lyhne E.K."/>
            <person name="Kogle M.E."/>
            <person name="Wiebenga A."/>
            <person name="Kun R.S."/>
            <person name="Lubbers R.J."/>
            <person name="Makela M.R."/>
            <person name="Barry K."/>
            <person name="Chovatia M."/>
            <person name="Clum A."/>
            <person name="Daum C."/>
            <person name="Haridas S."/>
            <person name="He G."/>
            <person name="LaButti K."/>
            <person name="Lipzen A."/>
            <person name="Mondo S."/>
            <person name="Riley R."/>
            <person name="Salamov A."/>
            <person name="Simmons B.A."/>
            <person name="Magnuson J.K."/>
            <person name="Henrissat B."/>
            <person name="Mortensen U.H."/>
            <person name="Larsen T.O."/>
            <person name="Devries R.P."/>
            <person name="Grigoriev I.V."/>
            <person name="Machida M."/>
            <person name="Baker S.E."/>
            <person name="Andersen M.R."/>
        </authorList>
    </citation>
    <scope>NUCLEOTIDE SEQUENCE [LARGE SCALE GENOMIC DNA]</scope>
    <source>
        <strain evidence="8 9">CBS 117625</strain>
    </source>
</reference>
<evidence type="ECO:0000256" key="3">
    <source>
        <dbReference type="ARBA" id="ARBA00023125"/>
    </source>
</evidence>
<dbReference type="GO" id="GO:0009893">
    <property type="term" value="P:positive regulation of metabolic process"/>
    <property type="evidence" value="ECO:0007669"/>
    <property type="project" value="UniProtKB-ARBA"/>
</dbReference>
<dbReference type="GO" id="GO:0008270">
    <property type="term" value="F:zinc ion binding"/>
    <property type="evidence" value="ECO:0007669"/>
    <property type="project" value="InterPro"/>
</dbReference>
<dbReference type="SMART" id="SM00066">
    <property type="entry name" value="GAL4"/>
    <property type="match status" value="1"/>
</dbReference>
<dbReference type="EMBL" id="ML743563">
    <property type="protein sequence ID" value="KAE8140069.1"/>
    <property type="molecule type" value="Genomic_DNA"/>
</dbReference>
<dbReference type="AlphaFoldDB" id="A0A5N6T1A2"/>
<dbReference type="GO" id="GO:0000981">
    <property type="term" value="F:DNA-binding transcription factor activity, RNA polymerase II-specific"/>
    <property type="evidence" value="ECO:0007669"/>
    <property type="project" value="InterPro"/>
</dbReference>
<dbReference type="Proteomes" id="UP000325672">
    <property type="component" value="Unassembled WGS sequence"/>
</dbReference>
<keyword evidence="9" id="KW-1185">Reference proteome</keyword>
<evidence type="ECO:0000259" key="7">
    <source>
        <dbReference type="PROSITE" id="PS50048"/>
    </source>
</evidence>
<evidence type="ECO:0000256" key="1">
    <source>
        <dbReference type="ARBA" id="ARBA00004123"/>
    </source>
</evidence>
<feature type="region of interest" description="Disordered" evidence="6">
    <location>
        <begin position="1"/>
        <end position="22"/>
    </location>
</feature>
<keyword evidence="2" id="KW-0805">Transcription regulation</keyword>
<evidence type="ECO:0000256" key="5">
    <source>
        <dbReference type="ARBA" id="ARBA00023242"/>
    </source>
</evidence>
<dbReference type="PROSITE" id="PS00463">
    <property type="entry name" value="ZN2_CY6_FUNGAL_1"/>
    <property type="match status" value="1"/>
</dbReference>
<dbReference type="SUPFAM" id="SSF57701">
    <property type="entry name" value="Zn2/Cys6 DNA-binding domain"/>
    <property type="match status" value="1"/>
</dbReference>
<keyword evidence="4" id="KW-0804">Transcription</keyword>
<evidence type="ECO:0000256" key="6">
    <source>
        <dbReference type="SAM" id="MobiDB-lite"/>
    </source>
</evidence>
<sequence>MPYPTAMSKPGSNRADLVQAPKKPHRFRSLTGCLTCRRRKKKCDETRPKCMGCNRNHEQCIWPPAPARRNGRNPVPKRTSSPEEVNPSVPWLNLAGAFLSPLRASALTKTSSILFAHYLAETSGLLSALPRGCDNPFLTVLVPLCCNDDLLMHSLLALSGSHMGLKSSGIEVYTATYRHYSIAIRTLRDCICDLTTPDTARAMRILIVLMMLSLFESLTGNAQAAMFSHLRASRQLVLQLVSSPQQSSSDDSSRLLSFVLGVYRYLVLINSITPFGAIRSRALPDDTFLDDFVSTMTRFDTNEAIFGGSHGLFRVLPSIAALAARRLTEQDPSPESSEMYQALHVRIAEWKSPEPIFLDQKWRSQREAALALCREAALLYMETAMFPNAPSDTLLRTRIQDHVDTIMLRAEQAAGSPCESILLCPLIIAGSCMVRTDQRQCLQASLRSTRFHMDHYVQAAQLLELVWNDPSERIFGPYGLGIVMQRHEINLGVA</sequence>
<evidence type="ECO:0000313" key="9">
    <source>
        <dbReference type="Proteomes" id="UP000325672"/>
    </source>
</evidence>
<dbReference type="InterPro" id="IPR036864">
    <property type="entry name" value="Zn2-C6_fun-type_DNA-bd_sf"/>
</dbReference>
<evidence type="ECO:0000256" key="2">
    <source>
        <dbReference type="ARBA" id="ARBA00023015"/>
    </source>
</evidence>
<dbReference type="PROSITE" id="PS50048">
    <property type="entry name" value="ZN2_CY6_FUNGAL_2"/>
    <property type="match status" value="1"/>
</dbReference>
<dbReference type="GO" id="GO:0003677">
    <property type="term" value="F:DNA binding"/>
    <property type="evidence" value="ECO:0007669"/>
    <property type="project" value="UniProtKB-KW"/>
</dbReference>
<dbReference type="Gene3D" id="4.10.240.10">
    <property type="entry name" value="Zn(2)-C6 fungal-type DNA-binding domain"/>
    <property type="match status" value="1"/>
</dbReference>
<dbReference type="InterPro" id="IPR001138">
    <property type="entry name" value="Zn2Cys6_DnaBD"/>
</dbReference>
<keyword evidence="3" id="KW-0238">DNA-binding</keyword>
<evidence type="ECO:0000256" key="4">
    <source>
        <dbReference type="ARBA" id="ARBA00023163"/>
    </source>
</evidence>
<dbReference type="GeneID" id="43638171"/>
<dbReference type="Pfam" id="PF00172">
    <property type="entry name" value="Zn_clus"/>
    <property type="match status" value="1"/>
</dbReference>
<dbReference type="PANTHER" id="PTHR37534">
    <property type="entry name" value="TRANSCRIPTIONAL ACTIVATOR PROTEIN UGA3"/>
    <property type="match status" value="1"/>
</dbReference>
<evidence type="ECO:0000313" key="8">
    <source>
        <dbReference type="EMBL" id="KAE8140069.1"/>
    </source>
</evidence>
<dbReference type="Pfam" id="PF11951">
    <property type="entry name" value="Fungal_trans_2"/>
    <property type="match status" value="1"/>
</dbReference>
<dbReference type="InterPro" id="IPR021858">
    <property type="entry name" value="Fun_TF"/>
</dbReference>
<feature type="region of interest" description="Disordered" evidence="6">
    <location>
        <begin position="64"/>
        <end position="86"/>
    </location>
</feature>
<gene>
    <name evidence="8" type="ORF">BDV38DRAFT_240934</name>
</gene>
<protein>
    <submittedName>
        <fullName evidence="8">Fungal-specific transcription factor domain-containing protein</fullName>
    </submittedName>
</protein>
<dbReference type="OrthoDB" id="187139at2759"/>
<name>A0A5N6T1A2_ASPPS</name>